<dbReference type="SUPFAM" id="SSF48403">
    <property type="entry name" value="Ankyrin repeat"/>
    <property type="match status" value="1"/>
</dbReference>
<proteinExistence type="predicted"/>
<feature type="repeat" description="ANK" evidence="3">
    <location>
        <begin position="225"/>
        <end position="257"/>
    </location>
</feature>
<feature type="repeat" description="ANK" evidence="3">
    <location>
        <begin position="258"/>
        <end position="293"/>
    </location>
</feature>
<keyword evidence="2 3" id="KW-0040">ANK repeat</keyword>
<dbReference type="InParanoid" id="A0A0D2X2Z2"/>
<dbReference type="InterPro" id="IPR002110">
    <property type="entry name" value="Ankyrin_rpt"/>
</dbReference>
<dbReference type="Pfam" id="PF00023">
    <property type="entry name" value="Ank"/>
    <property type="match status" value="1"/>
</dbReference>
<evidence type="ECO:0000256" key="1">
    <source>
        <dbReference type="ARBA" id="ARBA00022737"/>
    </source>
</evidence>
<name>A0A0D2X2Z2_CAPO3</name>
<accession>A0A0D2X2Z2</accession>
<evidence type="ECO:0000313" key="5">
    <source>
        <dbReference type="Proteomes" id="UP000008743"/>
    </source>
</evidence>
<dbReference type="PRINTS" id="PR01415">
    <property type="entry name" value="ANKYRIN"/>
</dbReference>
<feature type="repeat" description="ANK" evidence="3">
    <location>
        <begin position="333"/>
        <end position="365"/>
    </location>
</feature>
<reference evidence="5" key="1">
    <citation type="submission" date="2011-02" db="EMBL/GenBank/DDBJ databases">
        <title>The Genome Sequence of Capsaspora owczarzaki ATCC 30864.</title>
        <authorList>
            <person name="Russ C."/>
            <person name="Cuomo C."/>
            <person name="Burger G."/>
            <person name="Gray M.W."/>
            <person name="Holland P.W.H."/>
            <person name="King N."/>
            <person name="Lang F.B.F."/>
            <person name="Roger A.J."/>
            <person name="Ruiz-Trillo I."/>
            <person name="Young S.K."/>
            <person name="Zeng Q."/>
            <person name="Gargeya S."/>
            <person name="Alvarado L."/>
            <person name="Berlin A."/>
            <person name="Chapman S.B."/>
            <person name="Chen Z."/>
            <person name="Freedman E."/>
            <person name="Gellesch M."/>
            <person name="Goldberg J."/>
            <person name="Griggs A."/>
            <person name="Gujja S."/>
            <person name="Heilman E."/>
            <person name="Heiman D."/>
            <person name="Howarth C."/>
            <person name="Mehta T."/>
            <person name="Neiman D."/>
            <person name="Pearson M."/>
            <person name="Roberts A."/>
            <person name="Saif S."/>
            <person name="Shea T."/>
            <person name="Shenoy N."/>
            <person name="Sisk P."/>
            <person name="Stolte C."/>
            <person name="Sykes S."/>
            <person name="White J."/>
            <person name="Yandava C."/>
            <person name="Haas B."/>
            <person name="Nusbaum C."/>
            <person name="Birren B."/>
        </authorList>
    </citation>
    <scope>NUCLEOTIDE SEQUENCE</scope>
    <source>
        <strain evidence="5">ATCC 30864</strain>
    </source>
</reference>
<organism evidence="4 5">
    <name type="scientific">Capsaspora owczarzaki (strain ATCC 30864)</name>
    <dbReference type="NCBI Taxonomy" id="595528"/>
    <lineage>
        <taxon>Eukaryota</taxon>
        <taxon>Filasterea</taxon>
        <taxon>Capsaspora</taxon>
    </lineage>
</organism>
<dbReference type="Pfam" id="PF12796">
    <property type="entry name" value="Ank_2"/>
    <property type="match status" value="2"/>
</dbReference>
<dbReference type="Gene3D" id="1.25.40.20">
    <property type="entry name" value="Ankyrin repeat-containing domain"/>
    <property type="match status" value="3"/>
</dbReference>
<evidence type="ECO:0000313" key="4">
    <source>
        <dbReference type="EMBL" id="KJE93404.1"/>
    </source>
</evidence>
<protein>
    <submittedName>
        <fullName evidence="4">Uncharacterized protein</fullName>
    </submittedName>
</protein>
<dbReference type="Proteomes" id="UP000008743">
    <property type="component" value="Unassembled WGS sequence"/>
</dbReference>
<dbReference type="PANTHER" id="PTHR24126">
    <property type="entry name" value="ANKYRIN REPEAT, PH AND SEC7 DOMAIN CONTAINING PROTEIN SECG-RELATED"/>
    <property type="match status" value="1"/>
</dbReference>
<dbReference type="eggNOG" id="KOG4177">
    <property type="taxonomic scope" value="Eukaryota"/>
</dbReference>
<sequence>MCVHPSVIGNLKRTLADERVAETEIETKLSDVVAQTRKESDASKQGKPHSEHLANAYNLFRKFVNDASSSHGYTGLHFAAEQTHCGNVELLLGLGASPRVLDNDSNTPLHFACMHNVGQGSLRCVQALIAADASVTAPHGWRATPLHFAARSSSVEVVRLLIETLLKGSGDATNALLASPSSPIVDHLDHDNDTPLMWAMEAARADTGILLVTLGGAIVNHSSINGQTPLLRACFKGSETCISLLLDHGADVTLSDVNGCTPLHVACDVGDPGSTPLVEKLLEAGASPLARSNTGQMPIHVAAIASTYPAVIRLLLDATDAAGRTTQLQQRAEGFSALDLACSSGSPLVLAALLEAGANVNVSPEDIELAAARNEPPPDPALQLAIAHSVACVSLLINAGADVRATTASGLTMLQFAVQRRSPRAVGLLLQSGVWPIDASSAAADLIPTNSLSEGGIQATIELLEMIDAFERAAKGSLKSLCKYRLLSLYPRSVLPTLDLSEDLVEYLETRLFDSVGRPTPELLDYF</sequence>
<evidence type="ECO:0000256" key="3">
    <source>
        <dbReference type="PROSITE-ProRule" id="PRU00023"/>
    </source>
</evidence>
<dbReference type="PhylomeDB" id="A0A0D2X2Z2"/>
<dbReference type="SMART" id="SM00248">
    <property type="entry name" value="ANK"/>
    <property type="match status" value="10"/>
</dbReference>
<dbReference type="PROSITE" id="PS50088">
    <property type="entry name" value="ANK_REPEAT"/>
    <property type="match status" value="5"/>
</dbReference>
<dbReference type="STRING" id="595528.A0A0D2X2Z2"/>
<dbReference type="PROSITE" id="PS50297">
    <property type="entry name" value="ANK_REP_REGION"/>
    <property type="match status" value="5"/>
</dbReference>
<keyword evidence="1" id="KW-0677">Repeat</keyword>
<dbReference type="PANTHER" id="PTHR24126:SF14">
    <property type="entry name" value="ANK_REP_REGION DOMAIN-CONTAINING PROTEIN"/>
    <property type="match status" value="1"/>
</dbReference>
<gene>
    <name evidence="4" type="ORF">CAOG_004199</name>
</gene>
<dbReference type="AlphaFoldDB" id="A0A0D2X2Z2"/>
<dbReference type="RefSeq" id="XP_004348024.2">
    <property type="nucleotide sequence ID" value="XM_004347974.2"/>
</dbReference>
<feature type="repeat" description="ANK" evidence="3">
    <location>
        <begin position="71"/>
        <end position="103"/>
    </location>
</feature>
<dbReference type="InterPro" id="IPR036770">
    <property type="entry name" value="Ankyrin_rpt-contain_sf"/>
</dbReference>
<dbReference type="OrthoDB" id="20872at2759"/>
<keyword evidence="5" id="KW-1185">Reference proteome</keyword>
<dbReference type="EMBL" id="KE346365">
    <property type="protein sequence ID" value="KJE93404.1"/>
    <property type="molecule type" value="Genomic_DNA"/>
</dbReference>
<feature type="repeat" description="ANK" evidence="3">
    <location>
        <begin position="141"/>
        <end position="163"/>
    </location>
</feature>
<evidence type="ECO:0000256" key="2">
    <source>
        <dbReference type="ARBA" id="ARBA00023043"/>
    </source>
</evidence>